<protein>
    <recommendedName>
        <fullName evidence="1">Tape measure protein N-terminal domain-containing protein</fullName>
    </recommendedName>
</protein>
<dbReference type="AlphaFoldDB" id="A0A3B7LXB9"/>
<organism evidence="2 3">
    <name type="scientific">Acinetobacter chinensis</name>
    <dbReference type="NCBI Taxonomy" id="2004650"/>
    <lineage>
        <taxon>Bacteria</taxon>
        <taxon>Pseudomonadati</taxon>
        <taxon>Pseudomonadota</taxon>
        <taxon>Gammaproteobacteria</taxon>
        <taxon>Moraxellales</taxon>
        <taxon>Moraxellaceae</taxon>
        <taxon>Acinetobacter</taxon>
    </lineage>
</organism>
<dbReference type="KEGG" id="achi:CDG60_08720"/>
<evidence type="ECO:0000259" key="1">
    <source>
        <dbReference type="Pfam" id="PF20155"/>
    </source>
</evidence>
<sequence>MSSKLGTLTLDLIARIGQFTEPLDRAEKKVKSSASKIGQGFSDLGNLAQKAVPMVAGLAGTIAGVAASYITLDKVMGAQRAYDVQIAGLETATKSAENAKVAYAALSQFAKETPYSMDQAVEGFTKLVNLGLTPSERALRSYGNTAAAMGKDLMQFIEAVADASTGEFERLKEFGVKASKQGEDVAFTFQGTTTTVKNSADSIEEYLMKIGENEFAGSMAKRMDSLDGSIANMEDSWKDLYLAISSAGVGELMRDGVDLASDGIQGLTALISSGAIEAGLAGFGVAFSIFGGDARSEMKSIADSFGLTSDFLVEKWRATIAELNALGNTWTTLRSWVQKASVSVAAGVDMISDPFNKRSSNASKQMAWEDSMRAIDAETIARTDAITKGFGAAEKKYNEFIATQKKGNTSAEDALARYKIQAKSGAAVATAGVAKTNRELEKQKKLLDGLGNGLVSNSHLRGLNIKSSESVGGGQIRGYTAEFAQLANSALGNSLNRFTAFNDRYHKGTNSRHATGNAFDFTLKNAKEAESAVKVLEDVARRYGYSVKILNEYKDPSKRATGGHLHVSVLGKSTKLAWKDVQGEVDLIGKGNDEMLRLAEDLNKRRNSIYRMYATDLQKIELDNSEAIREIEEAYSVDDTSRQKYLELQKAVYQQDLEEFRKVQLQKQFEQLNAVQSMNAQIQGLSGNSEDIMAKASMSPQDFAEWSLARDRSKAQLDLQNSRTSVEQNIMTNDVYTSDDERYAALLQAHEEYLTQKNALDVQYEQNLQDVRDQSQAATLAGYGAMFGMMGSLLESYGEKSSASYRLAFALQKGFVFSSALLNAKGAVLAAWNDPSNVTLLQKIGAAAATVIQTNDLMSAIQGVALTGMAHDGIANVPKEGTWLLDGGERVLNPQQNKDLTSYLANKRPDGVNININVPQGYTAEQSHGSDGSVTIDIVQKVAQQEAKQSWIQLSNPNSFESKQLRANTTAGVRR</sequence>
<feature type="domain" description="Tape measure protein N-terminal" evidence="1">
    <location>
        <begin position="89"/>
        <end position="241"/>
    </location>
</feature>
<evidence type="ECO:0000313" key="3">
    <source>
        <dbReference type="Proteomes" id="UP000263753"/>
    </source>
</evidence>
<gene>
    <name evidence="2" type="ORF">CDG60_08720</name>
</gene>
<dbReference type="Pfam" id="PF20155">
    <property type="entry name" value="TMP_3"/>
    <property type="match status" value="1"/>
</dbReference>
<proteinExistence type="predicted"/>
<dbReference type="RefSeq" id="WP_087514332.1">
    <property type="nucleotide sequence ID" value="NZ_CP032134.1"/>
</dbReference>
<dbReference type="InterPro" id="IPR013491">
    <property type="entry name" value="Tape_meas_N"/>
</dbReference>
<evidence type="ECO:0000313" key="2">
    <source>
        <dbReference type="EMBL" id="AXY56645.1"/>
    </source>
</evidence>
<name>A0A3B7LXB9_9GAMM</name>
<dbReference type="EMBL" id="CP032134">
    <property type="protein sequence ID" value="AXY56645.1"/>
    <property type="molecule type" value="Genomic_DNA"/>
</dbReference>
<reference evidence="3" key="1">
    <citation type="submission" date="2018-09" db="EMBL/GenBank/DDBJ databases">
        <title>The complete genome of Acinetobacter sp. strain WCHAc010005.</title>
        <authorList>
            <person name="Hu Y."/>
            <person name="Long H."/>
            <person name="Feng Y."/>
            <person name="Zong Z."/>
        </authorList>
    </citation>
    <scope>NUCLEOTIDE SEQUENCE [LARGE SCALE GENOMIC DNA]</scope>
    <source>
        <strain evidence="3">WCHAc010005</strain>
    </source>
</reference>
<accession>A0A3B7LXB9</accession>
<dbReference type="Proteomes" id="UP000263753">
    <property type="component" value="Chromosome"/>
</dbReference>